<dbReference type="EMBL" id="GHBP01000489">
    <property type="protein sequence ID" value="NDJ92333.1"/>
    <property type="molecule type" value="Transcribed_RNA"/>
</dbReference>
<sequence length="191" mass="21435">MDQMLTLDWIKTVGLGRPGAFLKKSLLVLDAFRLYRMDTIKSVLTQNRSDLTTILGGMTNLWQPFDVAASKPFKDAIQEKLNNWMRDGAHSHTSGGNMRTVMLTDITKRIAVVWEVFDPSMIKKRFLITCISNALESTEDEKVLLETGSDGEDVSTSDEEARDSNLYYTDSTAVTDSQIQAITEMLDADDK</sequence>
<dbReference type="AlphaFoldDB" id="A0A6G3MEC9"/>
<feature type="compositionally biased region" description="Acidic residues" evidence="1">
    <location>
        <begin position="149"/>
        <end position="161"/>
    </location>
</feature>
<dbReference type="InterPro" id="IPR004875">
    <property type="entry name" value="DDE_SF_endonuclease_dom"/>
</dbReference>
<accession>A0A6G3MEC9</accession>
<evidence type="ECO:0000256" key="1">
    <source>
        <dbReference type="SAM" id="MobiDB-lite"/>
    </source>
</evidence>
<protein>
    <submittedName>
        <fullName evidence="3">Pogo transposable element with KRAB domain (Trinotate prediction)</fullName>
    </submittedName>
</protein>
<evidence type="ECO:0000259" key="2">
    <source>
        <dbReference type="Pfam" id="PF03184"/>
    </source>
</evidence>
<name>A0A6G3MEC9_HENSL</name>
<dbReference type="GO" id="GO:0003676">
    <property type="term" value="F:nucleic acid binding"/>
    <property type="evidence" value="ECO:0007669"/>
    <property type="project" value="InterPro"/>
</dbReference>
<feature type="domain" description="DDE-1" evidence="2">
    <location>
        <begin position="7"/>
        <end position="126"/>
    </location>
</feature>
<evidence type="ECO:0000313" key="3">
    <source>
        <dbReference type="EMBL" id="NDJ92333.1"/>
    </source>
</evidence>
<dbReference type="Pfam" id="PF03184">
    <property type="entry name" value="DDE_1"/>
    <property type="match status" value="1"/>
</dbReference>
<proteinExistence type="predicted"/>
<feature type="region of interest" description="Disordered" evidence="1">
    <location>
        <begin position="145"/>
        <end position="164"/>
    </location>
</feature>
<organism evidence="3">
    <name type="scientific">Henneguya salminicola</name>
    <name type="common">Myxosporean</name>
    <dbReference type="NCBI Taxonomy" id="69463"/>
    <lineage>
        <taxon>Eukaryota</taxon>
        <taxon>Metazoa</taxon>
        <taxon>Cnidaria</taxon>
        <taxon>Myxozoa</taxon>
        <taxon>Myxosporea</taxon>
        <taxon>Bivalvulida</taxon>
        <taxon>Platysporina</taxon>
        <taxon>Myxobolidae</taxon>
        <taxon>Henneguya</taxon>
    </lineage>
</organism>
<reference evidence="3" key="1">
    <citation type="submission" date="2018-11" db="EMBL/GenBank/DDBJ databases">
        <title>Henneguya salminicola genome and transcriptome.</title>
        <authorList>
            <person name="Yahalomi D."/>
            <person name="Atkinson S.D."/>
            <person name="Neuhof M."/>
            <person name="Chang E.S."/>
            <person name="Philippe H."/>
            <person name="Cartwright P."/>
            <person name="Bartholomew J.L."/>
            <person name="Huchon D."/>
        </authorList>
    </citation>
    <scope>NUCLEOTIDE SEQUENCE</scope>
    <source>
        <strain evidence="3">Hz1</strain>
        <tissue evidence="3">Whole</tissue>
    </source>
</reference>